<sequence length="467" mass="53897">MKHKFPKPTCLSVLFCILAVSIQSDMQPCDADEGTAPPSRMNILVLYADDWRHDTLGVAGNPIVKTPTLDQLAGEGIRFTHNCVTTAICGISRATLFTGQWMSRHGNQSFKPWKTPWEEGYPGLLRNHGYYVGHVGKWHNGRIPAQQFDFSRVYAGTHWIDQPDGTKIHVTQKNENDALEFLKTRPDDKPFCLTVAFFATHAEDHNPLQFLPQPESMDPYQDVTIPVPVNATQESFERLPEFVGNEKNEGRNRWHWRFDTPQKYQTMMKNYYRLATEVDTTCGRILAELKEQGIDENTLVIFTTDNGYYHAEHGLADKWYPHQESIRVPLIVRDPRMPKNIGGQTNDEFTLNVDLAPTILAAAKIDAPETMQGRDFSTLYLASEKPQWREEFFYEHPMLKTTEFIPASEALVRKGWKYMYWPEFEREQLFDLTDDPIEEKDLASNPEHAVKLGEMRKRFLQLKELAR</sequence>
<dbReference type="EMBL" id="JACHXU010000024">
    <property type="protein sequence ID" value="MBB3209486.1"/>
    <property type="molecule type" value="Genomic_DNA"/>
</dbReference>
<dbReference type="Gene3D" id="3.40.720.10">
    <property type="entry name" value="Alkaline Phosphatase, subunit A"/>
    <property type="match status" value="1"/>
</dbReference>
<evidence type="ECO:0000313" key="4">
    <source>
        <dbReference type="Proteomes" id="UP000536179"/>
    </source>
</evidence>
<dbReference type="PANTHER" id="PTHR43108:SF6">
    <property type="entry name" value="N-SULPHOGLUCOSAMINE SULPHOHYDROLASE"/>
    <property type="match status" value="1"/>
</dbReference>
<dbReference type="CDD" id="cd16031">
    <property type="entry name" value="G6S_like"/>
    <property type="match status" value="1"/>
</dbReference>
<feature type="chain" id="PRO_5030893177" evidence="1">
    <location>
        <begin position="27"/>
        <end position="467"/>
    </location>
</feature>
<comment type="caution">
    <text evidence="3">The sequence shown here is derived from an EMBL/GenBank/DDBJ whole genome shotgun (WGS) entry which is preliminary data.</text>
</comment>
<dbReference type="Pfam" id="PF00884">
    <property type="entry name" value="Sulfatase"/>
    <property type="match status" value="1"/>
</dbReference>
<name>A0A7W5E3F7_9BACT</name>
<reference evidence="3 4" key="1">
    <citation type="submission" date="2020-08" db="EMBL/GenBank/DDBJ databases">
        <title>Genomic Encyclopedia of Type Strains, Phase III (KMG-III): the genomes of soil and plant-associated and newly described type strains.</title>
        <authorList>
            <person name="Whitman W."/>
        </authorList>
    </citation>
    <scope>NUCLEOTIDE SEQUENCE [LARGE SCALE GENOMIC DNA]</scope>
    <source>
        <strain evidence="3 4">CECT 8075</strain>
    </source>
</reference>
<proteinExistence type="predicted"/>
<evidence type="ECO:0000256" key="1">
    <source>
        <dbReference type="SAM" id="SignalP"/>
    </source>
</evidence>
<feature type="signal peptide" evidence="1">
    <location>
        <begin position="1"/>
        <end position="26"/>
    </location>
</feature>
<dbReference type="InterPro" id="IPR017850">
    <property type="entry name" value="Alkaline_phosphatase_core_sf"/>
</dbReference>
<dbReference type="PANTHER" id="PTHR43108">
    <property type="entry name" value="N-ACETYLGLUCOSAMINE-6-SULFATASE FAMILY MEMBER"/>
    <property type="match status" value="1"/>
</dbReference>
<gene>
    <name evidence="3" type="ORF">FHS27_005326</name>
</gene>
<dbReference type="InterPro" id="IPR000917">
    <property type="entry name" value="Sulfatase_N"/>
</dbReference>
<keyword evidence="1" id="KW-0732">Signal</keyword>
<organism evidence="3 4">
    <name type="scientific">Aporhodopirellula rubra</name>
    <dbReference type="NCBI Taxonomy" id="980271"/>
    <lineage>
        <taxon>Bacteria</taxon>
        <taxon>Pseudomonadati</taxon>
        <taxon>Planctomycetota</taxon>
        <taxon>Planctomycetia</taxon>
        <taxon>Pirellulales</taxon>
        <taxon>Pirellulaceae</taxon>
        <taxon>Aporhodopirellula</taxon>
    </lineage>
</organism>
<evidence type="ECO:0000259" key="2">
    <source>
        <dbReference type="Pfam" id="PF00884"/>
    </source>
</evidence>
<feature type="domain" description="Sulfatase N-terminal" evidence="2">
    <location>
        <begin position="42"/>
        <end position="364"/>
    </location>
</feature>
<dbReference type="AlphaFoldDB" id="A0A7W5E3F7"/>
<dbReference type="SUPFAM" id="SSF53649">
    <property type="entry name" value="Alkaline phosphatase-like"/>
    <property type="match status" value="1"/>
</dbReference>
<protein>
    <submittedName>
        <fullName evidence="3">Arylsulfatase A-like enzyme</fullName>
    </submittedName>
</protein>
<evidence type="ECO:0000313" key="3">
    <source>
        <dbReference type="EMBL" id="MBB3209486.1"/>
    </source>
</evidence>
<accession>A0A7W5E3F7</accession>
<keyword evidence="4" id="KW-1185">Reference proteome</keyword>
<dbReference type="Proteomes" id="UP000536179">
    <property type="component" value="Unassembled WGS sequence"/>
</dbReference>